<evidence type="ECO:0000256" key="1">
    <source>
        <dbReference type="SAM" id="MobiDB-lite"/>
    </source>
</evidence>
<evidence type="ECO:0000313" key="3">
    <source>
        <dbReference type="Proteomes" id="UP000499080"/>
    </source>
</evidence>
<evidence type="ECO:0000313" key="2">
    <source>
        <dbReference type="EMBL" id="GBO04826.1"/>
    </source>
</evidence>
<organism evidence="2 3">
    <name type="scientific">Araneus ventricosus</name>
    <name type="common">Orbweaver spider</name>
    <name type="synonym">Epeira ventricosa</name>
    <dbReference type="NCBI Taxonomy" id="182803"/>
    <lineage>
        <taxon>Eukaryota</taxon>
        <taxon>Metazoa</taxon>
        <taxon>Ecdysozoa</taxon>
        <taxon>Arthropoda</taxon>
        <taxon>Chelicerata</taxon>
        <taxon>Arachnida</taxon>
        <taxon>Araneae</taxon>
        <taxon>Araneomorphae</taxon>
        <taxon>Entelegynae</taxon>
        <taxon>Araneoidea</taxon>
        <taxon>Araneidae</taxon>
        <taxon>Araneus</taxon>
    </lineage>
</organism>
<protein>
    <submittedName>
        <fullName evidence="2">Uncharacterized protein</fullName>
    </submittedName>
</protein>
<sequence length="136" mass="14986">MLRRFFSIARFDYAADFVTPYAYELIPVAYAASDEPGTAPPKTFEQHATPACRPRSESSPPPCSLVASSTPQFYVSPAPIRATIVTLLFSRAHSLFFDHDAFQPLIVDVLAAPPLLYQRSHKRCPLSTDVCIAVAL</sequence>
<dbReference type="AlphaFoldDB" id="A0A4Y2TZN9"/>
<gene>
    <name evidence="2" type="ORF">AVEN_233272_1</name>
</gene>
<keyword evidence="3" id="KW-1185">Reference proteome</keyword>
<feature type="region of interest" description="Disordered" evidence="1">
    <location>
        <begin position="37"/>
        <end position="59"/>
    </location>
</feature>
<accession>A0A4Y2TZN9</accession>
<reference evidence="2 3" key="1">
    <citation type="journal article" date="2019" name="Sci. Rep.">
        <title>Orb-weaving spider Araneus ventricosus genome elucidates the spidroin gene catalogue.</title>
        <authorList>
            <person name="Kono N."/>
            <person name="Nakamura H."/>
            <person name="Ohtoshi R."/>
            <person name="Moran D.A.P."/>
            <person name="Shinohara A."/>
            <person name="Yoshida Y."/>
            <person name="Fujiwara M."/>
            <person name="Mori M."/>
            <person name="Tomita M."/>
            <person name="Arakawa K."/>
        </authorList>
    </citation>
    <scope>NUCLEOTIDE SEQUENCE [LARGE SCALE GENOMIC DNA]</scope>
</reference>
<comment type="caution">
    <text evidence="2">The sequence shown here is derived from an EMBL/GenBank/DDBJ whole genome shotgun (WGS) entry which is preliminary data.</text>
</comment>
<name>A0A4Y2TZN9_ARAVE</name>
<proteinExistence type="predicted"/>
<dbReference type="Proteomes" id="UP000499080">
    <property type="component" value="Unassembled WGS sequence"/>
</dbReference>
<dbReference type="EMBL" id="BGPR01031627">
    <property type="protein sequence ID" value="GBO04826.1"/>
    <property type="molecule type" value="Genomic_DNA"/>
</dbReference>